<evidence type="ECO:0000313" key="11">
    <source>
        <dbReference type="Proteomes" id="UP001273505"/>
    </source>
</evidence>
<keyword evidence="4 8" id="KW-0418">Kinase</keyword>
<comment type="catalytic activity">
    <reaction evidence="6 8">
        <text>dCMP + ATP = dCDP + ADP</text>
        <dbReference type="Rhea" id="RHEA:25094"/>
        <dbReference type="ChEBI" id="CHEBI:30616"/>
        <dbReference type="ChEBI" id="CHEBI:57566"/>
        <dbReference type="ChEBI" id="CHEBI:58593"/>
        <dbReference type="ChEBI" id="CHEBI:456216"/>
        <dbReference type="EC" id="2.7.4.25"/>
    </reaction>
</comment>
<dbReference type="CDD" id="cd02020">
    <property type="entry name" value="CMPK"/>
    <property type="match status" value="1"/>
</dbReference>
<dbReference type="GO" id="GO:0016301">
    <property type="term" value="F:kinase activity"/>
    <property type="evidence" value="ECO:0007669"/>
    <property type="project" value="UniProtKB-KW"/>
</dbReference>
<evidence type="ECO:0000256" key="4">
    <source>
        <dbReference type="ARBA" id="ARBA00022777"/>
    </source>
</evidence>
<dbReference type="PANTHER" id="PTHR21299">
    <property type="entry name" value="CYTIDYLATE KINASE/PANTOATE-BETA-ALANINE LIGASE"/>
    <property type="match status" value="1"/>
</dbReference>
<dbReference type="InterPro" id="IPR027417">
    <property type="entry name" value="P-loop_NTPase"/>
</dbReference>
<reference evidence="10 11" key="1">
    <citation type="submission" date="2023-11" db="EMBL/GenBank/DDBJ databases">
        <title>Gilvimarinus fulvus sp. nov., isolated from the surface of Kelp.</title>
        <authorList>
            <person name="Sun Y.Y."/>
            <person name="Gong Y."/>
            <person name="Du Z.J."/>
        </authorList>
    </citation>
    <scope>NUCLEOTIDE SEQUENCE [LARGE SCALE GENOMIC DNA]</scope>
    <source>
        <strain evidence="10 11">SDUM040013</strain>
    </source>
</reference>
<sequence>MIITIDGPSGAGKGTISQLLAERIGAELLDSGALYRLVALVSLRRGIAVSDIAELTAQARKLDVQFLAGGQGVQVLLEGQDVSRAIREEQVGMQASQVAAIAQVREALLQRQRDFAMAKNLVADGRDMGTTVFPDADYKFFLTASAEARAGRRYQQLLGRGESVDMDALIRDIRDRDERDQSRSSSPLRPANDAILVDSTDMGIDQVLQFVLDRLDID</sequence>
<name>A0ABU4RU38_9GAMM</name>
<comment type="catalytic activity">
    <reaction evidence="7 8">
        <text>CMP + ATP = CDP + ADP</text>
        <dbReference type="Rhea" id="RHEA:11600"/>
        <dbReference type="ChEBI" id="CHEBI:30616"/>
        <dbReference type="ChEBI" id="CHEBI:58069"/>
        <dbReference type="ChEBI" id="CHEBI:60377"/>
        <dbReference type="ChEBI" id="CHEBI:456216"/>
        <dbReference type="EC" id="2.7.4.25"/>
    </reaction>
</comment>
<keyword evidence="5 8" id="KW-0067">ATP-binding</keyword>
<comment type="caution">
    <text evidence="10">The sequence shown here is derived from an EMBL/GenBank/DDBJ whole genome shotgun (WGS) entry which is preliminary data.</text>
</comment>
<keyword evidence="2 8" id="KW-0808">Transferase</keyword>
<dbReference type="Pfam" id="PF02224">
    <property type="entry name" value="Cytidylate_kin"/>
    <property type="match status" value="1"/>
</dbReference>
<dbReference type="RefSeq" id="WP_302721240.1">
    <property type="nucleotide sequence ID" value="NZ_JAULRU010000264.1"/>
</dbReference>
<evidence type="ECO:0000256" key="1">
    <source>
        <dbReference type="ARBA" id="ARBA00009427"/>
    </source>
</evidence>
<dbReference type="EMBL" id="JAXAFO010000004">
    <property type="protein sequence ID" value="MDX6848395.1"/>
    <property type="molecule type" value="Genomic_DNA"/>
</dbReference>
<dbReference type="SUPFAM" id="SSF52540">
    <property type="entry name" value="P-loop containing nucleoside triphosphate hydrolases"/>
    <property type="match status" value="1"/>
</dbReference>
<evidence type="ECO:0000256" key="2">
    <source>
        <dbReference type="ARBA" id="ARBA00022679"/>
    </source>
</evidence>
<dbReference type="InterPro" id="IPR011994">
    <property type="entry name" value="Cytidylate_kinase_dom"/>
</dbReference>
<feature type="binding site" evidence="8">
    <location>
        <begin position="7"/>
        <end position="15"/>
    </location>
    <ligand>
        <name>ATP</name>
        <dbReference type="ChEBI" id="CHEBI:30616"/>
    </ligand>
</feature>
<dbReference type="NCBIfam" id="TIGR00017">
    <property type="entry name" value="cmk"/>
    <property type="match status" value="1"/>
</dbReference>
<protein>
    <recommendedName>
        <fullName evidence="8">Cytidylate kinase</fullName>
        <shortName evidence="8">CK</shortName>
        <ecNumber evidence="8">2.7.4.25</ecNumber>
    </recommendedName>
    <alternativeName>
        <fullName evidence="8">Cytidine monophosphate kinase</fullName>
        <shortName evidence="8">CMP kinase</shortName>
    </alternativeName>
</protein>
<evidence type="ECO:0000256" key="3">
    <source>
        <dbReference type="ARBA" id="ARBA00022741"/>
    </source>
</evidence>
<comment type="subcellular location">
    <subcellularLocation>
        <location evidence="8">Cytoplasm</location>
    </subcellularLocation>
</comment>
<accession>A0ABU4RU38</accession>
<feature type="domain" description="Cytidylate kinase" evidence="9">
    <location>
        <begin position="3"/>
        <end position="213"/>
    </location>
</feature>
<keyword evidence="3 8" id="KW-0547">Nucleotide-binding</keyword>
<dbReference type="EC" id="2.7.4.25" evidence="8"/>
<gene>
    <name evidence="8 10" type="primary">cmk</name>
    <name evidence="10" type="ORF">SCD92_03425</name>
</gene>
<keyword evidence="11" id="KW-1185">Reference proteome</keyword>
<dbReference type="Proteomes" id="UP001273505">
    <property type="component" value="Unassembled WGS sequence"/>
</dbReference>
<dbReference type="PANTHER" id="PTHR21299:SF2">
    <property type="entry name" value="CYTIDYLATE KINASE"/>
    <property type="match status" value="1"/>
</dbReference>
<proteinExistence type="inferred from homology"/>
<evidence type="ECO:0000313" key="10">
    <source>
        <dbReference type="EMBL" id="MDX6848395.1"/>
    </source>
</evidence>
<dbReference type="Gene3D" id="3.40.50.300">
    <property type="entry name" value="P-loop containing nucleotide triphosphate hydrolases"/>
    <property type="match status" value="1"/>
</dbReference>
<evidence type="ECO:0000256" key="8">
    <source>
        <dbReference type="HAMAP-Rule" id="MF_00238"/>
    </source>
</evidence>
<dbReference type="InterPro" id="IPR003136">
    <property type="entry name" value="Cytidylate_kin"/>
</dbReference>
<dbReference type="HAMAP" id="MF_00238">
    <property type="entry name" value="Cytidyl_kinase_type1"/>
    <property type="match status" value="1"/>
</dbReference>
<evidence type="ECO:0000256" key="7">
    <source>
        <dbReference type="ARBA" id="ARBA00048478"/>
    </source>
</evidence>
<organism evidence="10 11">
    <name type="scientific">Gilvimarinus gilvus</name>
    <dbReference type="NCBI Taxonomy" id="3058038"/>
    <lineage>
        <taxon>Bacteria</taxon>
        <taxon>Pseudomonadati</taxon>
        <taxon>Pseudomonadota</taxon>
        <taxon>Gammaproteobacteria</taxon>
        <taxon>Cellvibrionales</taxon>
        <taxon>Cellvibrionaceae</taxon>
        <taxon>Gilvimarinus</taxon>
    </lineage>
</organism>
<keyword evidence="8" id="KW-0963">Cytoplasm</keyword>
<evidence type="ECO:0000256" key="5">
    <source>
        <dbReference type="ARBA" id="ARBA00022840"/>
    </source>
</evidence>
<evidence type="ECO:0000259" key="9">
    <source>
        <dbReference type="Pfam" id="PF02224"/>
    </source>
</evidence>
<comment type="similarity">
    <text evidence="1 8">Belongs to the cytidylate kinase family. Type 1 subfamily.</text>
</comment>
<evidence type="ECO:0000256" key="6">
    <source>
        <dbReference type="ARBA" id="ARBA00047615"/>
    </source>
</evidence>